<evidence type="ECO:0000313" key="3">
    <source>
        <dbReference type="Proteomes" id="UP001139474"/>
    </source>
</evidence>
<feature type="chain" id="PRO_5040909390" description="P/Homo B domain-containing protein" evidence="1">
    <location>
        <begin position="22"/>
        <end position="447"/>
    </location>
</feature>
<reference evidence="2" key="1">
    <citation type="submission" date="2022-06" db="EMBL/GenBank/DDBJ databases">
        <title>Idiomarina rhizosphaerae M1R2S28.</title>
        <authorList>
            <person name="Sun J.-Q."/>
            <person name="Li L.-F."/>
        </authorList>
    </citation>
    <scope>NUCLEOTIDE SEQUENCE</scope>
    <source>
        <strain evidence="2">M1R2S28</strain>
    </source>
</reference>
<evidence type="ECO:0000256" key="1">
    <source>
        <dbReference type="SAM" id="SignalP"/>
    </source>
</evidence>
<feature type="signal peptide" evidence="1">
    <location>
        <begin position="1"/>
        <end position="21"/>
    </location>
</feature>
<gene>
    <name evidence="2" type="ORF">NJR55_00695</name>
</gene>
<name>A0A9X2JQ79_9GAMM</name>
<dbReference type="Proteomes" id="UP001139474">
    <property type="component" value="Unassembled WGS sequence"/>
</dbReference>
<evidence type="ECO:0008006" key="4">
    <source>
        <dbReference type="Google" id="ProtNLM"/>
    </source>
</evidence>
<dbReference type="RefSeq" id="WP_253616937.1">
    <property type="nucleotide sequence ID" value="NZ_JAMZDE010000001.1"/>
</dbReference>
<dbReference type="AlphaFoldDB" id="A0A9X2JQ79"/>
<evidence type="ECO:0000313" key="2">
    <source>
        <dbReference type="EMBL" id="MCP1338097.1"/>
    </source>
</evidence>
<comment type="caution">
    <text evidence="2">The sequence shown here is derived from an EMBL/GenBank/DDBJ whole genome shotgun (WGS) entry which is preliminary data.</text>
</comment>
<dbReference type="Gene3D" id="2.60.120.380">
    <property type="match status" value="1"/>
</dbReference>
<protein>
    <recommendedName>
        <fullName evidence="4">P/Homo B domain-containing protein</fullName>
    </recommendedName>
</protein>
<keyword evidence="1" id="KW-0732">Signal</keyword>
<keyword evidence="3" id="KW-1185">Reference proteome</keyword>
<proteinExistence type="predicted"/>
<organism evidence="2 3">
    <name type="scientific">Idiomarina rhizosphaerae</name>
    <dbReference type="NCBI Taxonomy" id="2961572"/>
    <lineage>
        <taxon>Bacteria</taxon>
        <taxon>Pseudomonadati</taxon>
        <taxon>Pseudomonadota</taxon>
        <taxon>Gammaproteobacteria</taxon>
        <taxon>Alteromonadales</taxon>
        <taxon>Idiomarinaceae</taxon>
        <taxon>Idiomarina</taxon>
    </lineage>
</organism>
<dbReference type="EMBL" id="JAMZDE010000001">
    <property type="protein sequence ID" value="MCP1338097.1"/>
    <property type="molecule type" value="Genomic_DNA"/>
</dbReference>
<accession>A0A9X2JQ79</accession>
<dbReference type="SUPFAM" id="SSF89260">
    <property type="entry name" value="Collagen-binding domain"/>
    <property type="match status" value="1"/>
</dbReference>
<sequence>MKKLTLPLSLLSLLFSAHIFAVEHELESAGQVDKFVIKGLPSQNAVVSSVSKQTITDSAITPICPTLATGSLYTLSNSQAGENVCYHFEITERSKTTALLVGQSTDTNVNLSILRHNPDDTFTVIGSSANTGNQDEAVIALTEPGHYYWFMEVIESDGSPYNFGAAVATNLDAYEFNDTVATSTILPDRQNKIVGNMDSINDVDYFEFTAVNGQNLSVVLEDDLTNEYFFEVYNSGWVPIPAYSYRLLSGLQPGQKVNLRVRPNDALPANPENNYTLTLASIVDSFDDDISGESNVTRIPYSAQNDPYLTTQAYNTLSWSLVLRDSTGKPIEGAVATFRFIKNLADTGNTLTNYEVMSDENGEISEQINLNSCNPNIPPVQHTEYSFGYENVWESEVEVGAWRLEIPTNKGLDENGNPHRIGIGGENVKTVTFGHICNQRLISSNPT</sequence>